<keyword evidence="1" id="KW-1133">Transmembrane helix</keyword>
<reference evidence="2 3" key="1">
    <citation type="journal article" date="2013" name="Genome Announc.">
        <title>Draft Genome Sequence of Methylophaga lonarensis MPLT, a Haloalkaliphilic (Non-Methane-Utilizing) Methylotroph.</title>
        <authorList>
            <person name="Shetty S.A."/>
            <person name="Marathe N.P."/>
            <person name="Munot H."/>
            <person name="Antony C.P."/>
            <person name="Dhotre D.P."/>
            <person name="Murrell J.C."/>
            <person name="Shouche Y.S."/>
        </authorList>
    </citation>
    <scope>NUCLEOTIDE SEQUENCE [LARGE SCALE GENOMIC DNA]</scope>
    <source>
        <strain evidence="2 3">MPL</strain>
    </source>
</reference>
<dbReference type="PANTHER" id="PTHR31876:SF26">
    <property type="entry name" value="PROTEIN LIKE COV 2"/>
    <property type="match status" value="1"/>
</dbReference>
<dbReference type="PATRIC" id="fig|1286106.3.peg.707"/>
<keyword evidence="1" id="KW-0472">Membrane</keyword>
<protein>
    <recommendedName>
        <fullName evidence="4">Transporter</fullName>
    </recommendedName>
</protein>
<gene>
    <name evidence="2" type="ORF">MPL1_03533</name>
</gene>
<keyword evidence="1" id="KW-0812">Transmembrane</keyword>
<dbReference type="EMBL" id="APHR01000015">
    <property type="protein sequence ID" value="EMR13754.1"/>
    <property type="molecule type" value="Genomic_DNA"/>
</dbReference>
<keyword evidence="3" id="KW-1185">Reference proteome</keyword>
<dbReference type="eggNOG" id="COG2928">
    <property type="taxonomic scope" value="Bacteria"/>
</dbReference>
<dbReference type="RefSeq" id="WP_009725735.1">
    <property type="nucleotide sequence ID" value="NZ_APHR01000015.1"/>
</dbReference>
<evidence type="ECO:0000313" key="3">
    <source>
        <dbReference type="Proteomes" id="UP000012019"/>
    </source>
</evidence>
<dbReference type="OrthoDB" id="5636623at2"/>
<sequence>MQFVWGILLKGLAAVLPVGLTLYFIYWLSLSIERLMHPLLDYLIPGEYYWPGLGLLTGLMFLFLIGLAVNAWLIQRILGLGEYLLSRIPLIKSIYGAIRDFTDFFANGQQRQSLSNAVAVEIGGVRLLGFKVQDNVDDVLPEQADQDLIAVYLPMSYQIGGYTVCLPRSSVIDLEMGNEETMRWILTAGLSKSEKSAQQHR</sequence>
<feature type="transmembrane region" description="Helical" evidence="1">
    <location>
        <begin position="48"/>
        <end position="73"/>
    </location>
</feature>
<feature type="transmembrane region" description="Helical" evidence="1">
    <location>
        <begin position="7"/>
        <end position="28"/>
    </location>
</feature>
<comment type="caution">
    <text evidence="2">The sequence shown here is derived from an EMBL/GenBank/DDBJ whole genome shotgun (WGS) entry which is preliminary data.</text>
</comment>
<organism evidence="2 3">
    <name type="scientific">Methylophaga lonarensis MPL</name>
    <dbReference type="NCBI Taxonomy" id="1286106"/>
    <lineage>
        <taxon>Bacteria</taxon>
        <taxon>Pseudomonadati</taxon>
        <taxon>Pseudomonadota</taxon>
        <taxon>Gammaproteobacteria</taxon>
        <taxon>Thiotrichales</taxon>
        <taxon>Piscirickettsiaceae</taxon>
        <taxon>Methylophaga</taxon>
    </lineage>
</organism>
<evidence type="ECO:0000313" key="2">
    <source>
        <dbReference type="EMBL" id="EMR13754.1"/>
    </source>
</evidence>
<evidence type="ECO:0000256" key="1">
    <source>
        <dbReference type="SAM" id="Phobius"/>
    </source>
</evidence>
<dbReference type="STRING" id="1286106.MPL1_03533"/>
<accession>M7PTI5</accession>
<name>M7PTI5_9GAMM</name>
<dbReference type="AlphaFoldDB" id="M7PTI5"/>
<dbReference type="Pfam" id="PF04367">
    <property type="entry name" value="DUF502"/>
    <property type="match status" value="1"/>
</dbReference>
<dbReference type="InterPro" id="IPR007462">
    <property type="entry name" value="COV1-like"/>
</dbReference>
<evidence type="ECO:0008006" key="4">
    <source>
        <dbReference type="Google" id="ProtNLM"/>
    </source>
</evidence>
<dbReference type="PANTHER" id="PTHR31876">
    <property type="entry name" value="COV-LIKE PROTEIN 1"/>
    <property type="match status" value="1"/>
</dbReference>
<dbReference type="Proteomes" id="UP000012019">
    <property type="component" value="Unassembled WGS sequence"/>
</dbReference>
<proteinExistence type="predicted"/>